<reference evidence="3" key="3">
    <citation type="submission" date="2018-05" db="EMBL/GenBank/DDBJ databases">
        <authorList>
            <person name="Lu D."/>
        </authorList>
    </citation>
    <scope>NUCLEOTIDE SEQUENCE [LARGE SCALE GENOMIC DNA]</scope>
    <source>
        <strain evidence="3">ZY111</strain>
    </source>
</reference>
<keyword evidence="1" id="KW-0472">Membrane</keyword>
<reference evidence="2 3" key="2">
    <citation type="submission" date="2018-05" db="EMBL/GenBank/DDBJ databases">
        <title>Algibacter marinivivus sp. nov., isolated from sample around a algae.</title>
        <authorList>
            <person name="Zhong X."/>
        </authorList>
    </citation>
    <scope>NUCLEOTIDE SEQUENCE [LARGE SCALE GENOMIC DNA]</scope>
    <source>
        <strain evidence="2 3">ZY111</strain>
    </source>
</reference>
<protein>
    <recommendedName>
        <fullName evidence="4">DUF3667 domain-containing protein</fullName>
    </recommendedName>
</protein>
<feature type="transmembrane region" description="Helical" evidence="1">
    <location>
        <begin position="308"/>
        <end position="328"/>
    </location>
</feature>
<proteinExistence type="predicted"/>
<keyword evidence="1" id="KW-0812">Transmembrane</keyword>
<reference evidence="3" key="1">
    <citation type="submission" date="2018-05" db="EMBL/GenBank/DDBJ databases">
        <title>Algibacter marinivivus sp. nov., isolated from sample around a algae.</title>
        <authorList>
            <person name="Lu D."/>
        </authorList>
    </citation>
    <scope>NUCLEOTIDE SEQUENCE [LARGE SCALE GENOMIC DNA]</scope>
    <source>
        <strain evidence="3">ZY111</strain>
    </source>
</reference>
<dbReference type="AlphaFoldDB" id="A0A2U2X3S5"/>
<evidence type="ECO:0008006" key="4">
    <source>
        <dbReference type="Google" id="ProtNLM"/>
    </source>
</evidence>
<dbReference type="Pfam" id="PF12412">
    <property type="entry name" value="DUF3667"/>
    <property type="match status" value="1"/>
</dbReference>
<comment type="caution">
    <text evidence="2">The sequence shown here is derived from an EMBL/GenBank/DDBJ whole genome shotgun (WGS) entry which is preliminary data.</text>
</comment>
<gene>
    <name evidence="2" type="ORF">DIS18_09255</name>
</gene>
<evidence type="ECO:0000313" key="2">
    <source>
        <dbReference type="EMBL" id="PWH82431.1"/>
    </source>
</evidence>
<dbReference type="Proteomes" id="UP000245375">
    <property type="component" value="Unassembled WGS sequence"/>
</dbReference>
<feature type="transmembrane region" description="Helical" evidence="1">
    <location>
        <begin position="340"/>
        <end position="365"/>
    </location>
</feature>
<evidence type="ECO:0000256" key="1">
    <source>
        <dbReference type="SAM" id="Phobius"/>
    </source>
</evidence>
<dbReference type="EMBL" id="QFRI01000002">
    <property type="protein sequence ID" value="PWH82431.1"/>
    <property type="molecule type" value="Genomic_DNA"/>
</dbReference>
<accession>A0A2U2X3S5</accession>
<sequence length="366" mass="42788">MKKQKETCKNCEKQFKDSFKFCPHCGQQAKDELTVKVLFYNTISNYFSFDARFFKSFIPLLIKPGYLASKFIEGKRLLYLHPAQMYLFIAVVFFFLFSFIQRSQVQTLDEKLAQTLKKETVVDTITDKGVKDSINAAQLIQKKEDDSIARAEIRKALEDNKFIHGLSEEQMDSLVNAEDFRKNDMTSFDFNTKSVDSLIDLGASDDRLYKEMGMDEDAGLIKRQLYKQSLKFYKSRKGGSILQTFYDTIPIAMFFLLPIFAFLLKLFYRKSGLYAHHLVFSFYYFSFLFTVFSLIIGINFIVDIHDSIDWLVAFSTFFYLFLALRRFYQQGKFKTFIKASVVSFLFLLFVAPLTAFILGMFAFLFY</sequence>
<dbReference type="RefSeq" id="WP_109352798.1">
    <property type="nucleotide sequence ID" value="NZ_QFRI01000002.1"/>
</dbReference>
<dbReference type="InterPro" id="IPR022134">
    <property type="entry name" value="DUF3667"/>
</dbReference>
<evidence type="ECO:0000313" key="3">
    <source>
        <dbReference type="Proteomes" id="UP000245375"/>
    </source>
</evidence>
<keyword evidence="1" id="KW-1133">Transmembrane helix</keyword>
<organism evidence="2 3">
    <name type="scientific">Algibacter marinivivus</name>
    <dbReference type="NCBI Taxonomy" id="2100723"/>
    <lineage>
        <taxon>Bacteria</taxon>
        <taxon>Pseudomonadati</taxon>
        <taxon>Bacteroidota</taxon>
        <taxon>Flavobacteriia</taxon>
        <taxon>Flavobacteriales</taxon>
        <taxon>Flavobacteriaceae</taxon>
        <taxon>Algibacter</taxon>
    </lineage>
</organism>
<feature type="transmembrane region" description="Helical" evidence="1">
    <location>
        <begin position="249"/>
        <end position="268"/>
    </location>
</feature>
<dbReference type="OrthoDB" id="1143019at2"/>
<feature type="transmembrane region" description="Helical" evidence="1">
    <location>
        <begin position="280"/>
        <end position="302"/>
    </location>
</feature>
<feature type="transmembrane region" description="Helical" evidence="1">
    <location>
        <begin position="77"/>
        <end position="100"/>
    </location>
</feature>
<keyword evidence="3" id="KW-1185">Reference proteome</keyword>
<name>A0A2U2X3S5_9FLAO</name>